<proteinExistence type="predicted"/>
<dbReference type="RefSeq" id="WP_035505660.1">
    <property type="nucleotide sequence ID" value="NZ_CCDH010000002.1"/>
</dbReference>
<reference evidence="2 3" key="2">
    <citation type="submission" date="2014-05" db="EMBL/GenBank/DDBJ databases">
        <title>Draft genome sequence of Halobacillus karajensis HK-03.</title>
        <authorList>
            <person name="Khelaifia S."/>
            <person name="Croce O."/>
            <person name="Lagier J.C."/>
            <person name="Raoult D."/>
        </authorList>
    </citation>
    <scope>NUCLEOTIDE SEQUENCE [LARGE SCALE GENOMIC DNA]</scope>
    <source>
        <strain evidence="2 3">HD-03</strain>
    </source>
</reference>
<organism evidence="2 3">
    <name type="scientific">Halobacillus karajensis</name>
    <dbReference type="NCBI Taxonomy" id="195088"/>
    <lineage>
        <taxon>Bacteria</taxon>
        <taxon>Bacillati</taxon>
        <taxon>Bacillota</taxon>
        <taxon>Bacilli</taxon>
        <taxon>Bacillales</taxon>
        <taxon>Bacillaceae</taxon>
        <taxon>Halobacillus</taxon>
    </lineage>
</organism>
<sequence length="362" mass="41954">MDQKRPNNSEELHSKKEKLVLYKEMLHSLKNGSLIDDYLLAKQESHDFKFQTEGVLRKMDKYHYNSEQKTKQLFAQLQSVTETINGLKKDMTSIKEKMDRIQVHELMEKMNRFIDEQSMAKKKEEPSEVDRLNLEIHQLKQLVQTTHQPQENFSPIMEPPQQSKQRTSEYRKLQNMLKSARVSQPRNDYQPPMSHQPSYNPYQQGYQGPSQGFQGPSQGFQAPSPSFSKQSRAKAGKSKTYVNPQFDLNQQTTVRANSKKNDEKSAQNELNEKSVQNGLMEETEAPKKTIQFQLMRPESAQMAKQMRMADNTPSTTQENAADQPKTPDKKESTNDTAHAASNEETTKKKERSLFSLFQRWNS</sequence>
<dbReference type="AlphaFoldDB" id="A0A024P2K8"/>
<feature type="compositionally biased region" description="Polar residues" evidence="1">
    <location>
        <begin position="240"/>
        <end position="256"/>
    </location>
</feature>
<dbReference type="OrthoDB" id="2969927at2"/>
<comment type="caution">
    <text evidence="2">The sequence shown here is derived from an EMBL/GenBank/DDBJ whole genome shotgun (WGS) entry which is preliminary data.</text>
</comment>
<dbReference type="EMBL" id="CCDI010000001">
    <property type="protein sequence ID" value="CDQ22375.1"/>
    <property type="molecule type" value="Genomic_DNA"/>
</dbReference>
<evidence type="ECO:0000313" key="2">
    <source>
        <dbReference type="EMBL" id="CDQ22375.1"/>
    </source>
</evidence>
<accession>A0A024P2K8</accession>
<evidence type="ECO:0000313" key="3">
    <source>
        <dbReference type="Proteomes" id="UP000028868"/>
    </source>
</evidence>
<dbReference type="Proteomes" id="UP000028868">
    <property type="component" value="Unassembled WGS sequence"/>
</dbReference>
<gene>
    <name evidence="2" type="ORF">BN983_00583</name>
</gene>
<evidence type="ECO:0000256" key="1">
    <source>
        <dbReference type="SAM" id="MobiDB-lite"/>
    </source>
</evidence>
<protein>
    <submittedName>
        <fullName evidence="2">Uncharacterized protein</fullName>
    </submittedName>
</protein>
<reference evidence="3" key="1">
    <citation type="submission" date="2014-03" db="EMBL/GenBank/DDBJ databases">
        <authorList>
            <person name="Urmite Genomes U."/>
        </authorList>
    </citation>
    <scope>NUCLEOTIDE SEQUENCE [LARGE SCALE GENOMIC DNA]</scope>
    <source>
        <strain evidence="3">HD-03</strain>
    </source>
</reference>
<feature type="compositionally biased region" description="Polar residues" evidence="1">
    <location>
        <begin position="311"/>
        <end position="320"/>
    </location>
</feature>
<feature type="compositionally biased region" description="Basic and acidic residues" evidence="1">
    <location>
        <begin position="259"/>
        <end position="272"/>
    </location>
</feature>
<name>A0A024P2K8_9BACI</name>
<feature type="region of interest" description="Disordered" evidence="1">
    <location>
        <begin position="150"/>
        <end position="362"/>
    </location>
</feature>
<keyword evidence="3" id="KW-1185">Reference proteome</keyword>
<feature type="compositionally biased region" description="Low complexity" evidence="1">
    <location>
        <begin position="196"/>
        <end position="221"/>
    </location>
</feature>